<feature type="binding site" evidence="11">
    <location>
        <position position="189"/>
    </location>
    <ligand>
        <name>Zn(2+)</name>
        <dbReference type="ChEBI" id="CHEBI:29105"/>
        <label>2</label>
    </ligand>
</feature>
<dbReference type="GO" id="GO:0051082">
    <property type="term" value="F:unfolded protein binding"/>
    <property type="evidence" value="ECO:0007669"/>
    <property type="project" value="UniProtKB-UniRule"/>
</dbReference>
<dbReference type="GO" id="GO:0005737">
    <property type="term" value="C:cytoplasm"/>
    <property type="evidence" value="ECO:0007669"/>
    <property type="project" value="UniProtKB-SubCell"/>
</dbReference>
<dbReference type="GO" id="GO:0042026">
    <property type="term" value="P:protein refolding"/>
    <property type="evidence" value="ECO:0007669"/>
    <property type="project" value="TreeGrafter"/>
</dbReference>
<feature type="binding site" evidence="11">
    <location>
        <position position="149"/>
    </location>
    <ligand>
        <name>Zn(2+)</name>
        <dbReference type="ChEBI" id="CHEBI:29105"/>
        <label>1</label>
    </ligand>
</feature>
<evidence type="ECO:0000256" key="7">
    <source>
        <dbReference type="ARBA" id="ARBA00023016"/>
    </source>
</evidence>
<evidence type="ECO:0000256" key="4">
    <source>
        <dbReference type="ARBA" id="ARBA00022737"/>
    </source>
</evidence>
<dbReference type="PROSITE" id="PS51188">
    <property type="entry name" value="ZF_CR"/>
    <property type="match status" value="1"/>
</dbReference>
<dbReference type="SMART" id="SM00271">
    <property type="entry name" value="DnaJ"/>
    <property type="match status" value="1"/>
</dbReference>
<dbReference type="GO" id="GO:0006260">
    <property type="term" value="P:DNA replication"/>
    <property type="evidence" value="ECO:0007669"/>
    <property type="project" value="UniProtKB-KW"/>
</dbReference>
<name>A0A2W5UNG0_9CORY</name>
<dbReference type="GO" id="GO:0009408">
    <property type="term" value="P:response to heat"/>
    <property type="evidence" value="ECO:0007669"/>
    <property type="project" value="InterPro"/>
</dbReference>
<feature type="repeat" description="CXXCXGXG motif" evidence="11">
    <location>
        <begin position="146"/>
        <end position="153"/>
    </location>
</feature>
<evidence type="ECO:0000256" key="5">
    <source>
        <dbReference type="ARBA" id="ARBA00022771"/>
    </source>
</evidence>
<evidence type="ECO:0000256" key="2">
    <source>
        <dbReference type="ARBA" id="ARBA00022705"/>
    </source>
</evidence>
<keyword evidence="4 11" id="KW-0677">Repeat</keyword>
<dbReference type="Pfam" id="PF00684">
    <property type="entry name" value="DnaJ_CXXCXGXG"/>
    <property type="match status" value="1"/>
</dbReference>
<reference evidence="15 16" key="1">
    <citation type="submission" date="2017-08" db="EMBL/GenBank/DDBJ databases">
        <title>Infants hospitalized years apart are colonized by the same room-sourced microbial strains.</title>
        <authorList>
            <person name="Brooks B."/>
            <person name="Olm M.R."/>
            <person name="Firek B.A."/>
            <person name="Baker R."/>
            <person name="Thomas B.C."/>
            <person name="Morowitz M.J."/>
            <person name="Banfield J.F."/>
        </authorList>
    </citation>
    <scope>NUCLEOTIDE SEQUENCE [LARGE SCALE GENOMIC DNA]</scope>
    <source>
        <strain evidence="15">S2_003_000_R1_3</strain>
    </source>
</reference>
<keyword evidence="5 11" id="KW-0863">Zinc-finger</keyword>
<dbReference type="Gene3D" id="1.10.287.110">
    <property type="entry name" value="DnaJ domain"/>
    <property type="match status" value="1"/>
</dbReference>
<dbReference type="Proteomes" id="UP000249432">
    <property type="component" value="Unassembled WGS sequence"/>
</dbReference>
<evidence type="ECO:0000256" key="3">
    <source>
        <dbReference type="ARBA" id="ARBA00022723"/>
    </source>
</evidence>
<dbReference type="AlphaFoldDB" id="A0A2W5UNG0"/>
<protein>
    <recommendedName>
        <fullName evidence="10 11">Chaperone protein DnaJ</fullName>
    </recommendedName>
</protein>
<dbReference type="CDD" id="cd10747">
    <property type="entry name" value="DnaJ_C"/>
    <property type="match status" value="1"/>
</dbReference>
<feature type="zinc finger region" description="CR-type" evidence="12">
    <location>
        <begin position="133"/>
        <end position="215"/>
    </location>
</feature>
<keyword evidence="1 11" id="KW-0963">Cytoplasm</keyword>
<comment type="similarity">
    <text evidence="9 11">Belongs to the DnaJ family.</text>
</comment>
<accession>A0A2W5UNG0</accession>
<feature type="binding site" evidence="11">
    <location>
        <position position="146"/>
    </location>
    <ligand>
        <name>Zn(2+)</name>
        <dbReference type="ChEBI" id="CHEBI:29105"/>
        <label>1</label>
    </ligand>
</feature>
<proteinExistence type="inferred from homology"/>
<feature type="binding site" evidence="11">
    <location>
        <position position="163"/>
    </location>
    <ligand>
        <name>Zn(2+)</name>
        <dbReference type="ChEBI" id="CHEBI:29105"/>
        <label>2</label>
    </ligand>
</feature>
<dbReference type="Gene3D" id="2.10.230.10">
    <property type="entry name" value="Heat shock protein DnaJ, cysteine-rich domain"/>
    <property type="match status" value="1"/>
</dbReference>
<feature type="binding site" evidence="11">
    <location>
        <position position="166"/>
    </location>
    <ligand>
        <name>Zn(2+)</name>
        <dbReference type="ChEBI" id="CHEBI:29105"/>
        <label>2</label>
    </ligand>
</feature>
<dbReference type="SUPFAM" id="SSF57938">
    <property type="entry name" value="DnaJ/Hsp40 cysteine-rich domain"/>
    <property type="match status" value="1"/>
</dbReference>
<dbReference type="HAMAP" id="MF_01152">
    <property type="entry name" value="DnaJ"/>
    <property type="match status" value="1"/>
</dbReference>
<evidence type="ECO:0000256" key="11">
    <source>
        <dbReference type="HAMAP-Rule" id="MF_01152"/>
    </source>
</evidence>
<dbReference type="PANTHER" id="PTHR43096">
    <property type="entry name" value="DNAJ HOMOLOG 1, MITOCHONDRIAL-RELATED"/>
    <property type="match status" value="1"/>
</dbReference>
<dbReference type="InterPro" id="IPR001305">
    <property type="entry name" value="HSP_DnaJ_Cys-rich_dom"/>
</dbReference>
<evidence type="ECO:0000256" key="8">
    <source>
        <dbReference type="ARBA" id="ARBA00023186"/>
    </source>
</evidence>
<gene>
    <name evidence="11" type="primary">dnaJ</name>
    <name evidence="15" type="ORF">DI525_06005</name>
</gene>
<feature type="repeat" description="CXXCXGXG motif" evidence="11">
    <location>
        <begin position="163"/>
        <end position="170"/>
    </location>
</feature>
<evidence type="ECO:0000313" key="15">
    <source>
        <dbReference type="EMBL" id="PZR04834.1"/>
    </source>
</evidence>
<dbReference type="CDD" id="cd10719">
    <property type="entry name" value="DnaJ_zf"/>
    <property type="match status" value="1"/>
</dbReference>
<dbReference type="GO" id="GO:0031072">
    <property type="term" value="F:heat shock protein binding"/>
    <property type="evidence" value="ECO:0007669"/>
    <property type="project" value="InterPro"/>
</dbReference>
<evidence type="ECO:0000259" key="14">
    <source>
        <dbReference type="PROSITE" id="PS51188"/>
    </source>
</evidence>
<feature type="repeat" description="CXXCXGXG motif" evidence="11">
    <location>
        <begin position="203"/>
        <end position="210"/>
    </location>
</feature>
<dbReference type="EMBL" id="QFRA01000012">
    <property type="protein sequence ID" value="PZR04834.1"/>
    <property type="molecule type" value="Genomic_DNA"/>
</dbReference>
<comment type="subcellular location">
    <subcellularLocation>
        <location evidence="11">Cytoplasm</location>
    </subcellularLocation>
</comment>
<dbReference type="NCBIfam" id="NF008035">
    <property type="entry name" value="PRK10767.1"/>
    <property type="match status" value="1"/>
</dbReference>
<feature type="binding site" evidence="11">
    <location>
        <position position="192"/>
    </location>
    <ligand>
        <name>Zn(2+)</name>
        <dbReference type="ChEBI" id="CHEBI:29105"/>
        <label>2</label>
    </ligand>
</feature>
<dbReference type="InterPro" id="IPR001623">
    <property type="entry name" value="DnaJ_domain"/>
</dbReference>
<keyword evidence="3 11" id="KW-0479">Metal-binding</keyword>
<dbReference type="RefSeq" id="WP_303734853.1">
    <property type="nucleotide sequence ID" value="NZ_CAKZHK010000009.1"/>
</dbReference>
<keyword evidence="2 11" id="KW-0235">DNA replication</keyword>
<dbReference type="SUPFAM" id="SSF49493">
    <property type="entry name" value="HSP40/DnaJ peptide-binding domain"/>
    <property type="match status" value="2"/>
</dbReference>
<evidence type="ECO:0000313" key="16">
    <source>
        <dbReference type="Proteomes" id="UP000249432"/>
    </source>
</evidence>
<keyword evidence="7 11" id="KW-0346">Stress response</keyword>
<dbReference type="FunFam" id="2.60.260.20:FF:000013">
    <property type="entry name" value="DnaJ subfamily B member 11"/>
    <property type="match status" value="1"/>
</dbReference>
<feature type="domain" description="CR-type" evidence="14">
    <location>
        <begin position="133"/>
        <end position="215"/>
    </location>
</feature>
<dbReference type="PRINTS" id="PR00625">
    <property type="entry name" value="JDOMAIN"/>
</dbReference>
<sequence>MARDYYGILGVDRNASDADIKKAFRRKARKYHPDVNDSAEAADKFNELKIAQEVLTDPQKRSIVDAGGDPEAQPNYGGAGGFSGGFGGGGLGDIFEQFFGGAGAGMRGPKPRVRPGNDALVRMKLDLAECYTGVCKEVTVDTAILCDACQGKGSQSGQSPVTCPTCQGRGEVVETQRSFLGNVQTVRECSRCGGTGEIIKDPCPKCDGDGRVKKRRPITVDIPAGIDDGMRVRLSGQGEVGPGGGPAGDLYVEVRVAPDSVFVREGDDLHLSVSVPMVDAALGTSISVKDPVGEEFPLDIAPGTQPDETITVEGRGMPRIRSDRKGNVVAHVSVAVPTKLDSKTEKLLKQVKNHRKDDAVVNDRESGGGFFSRLRSRFVGR</sequence>
<dbReference type="SUPFAM" id="SSF46565">
    <property type="entry name" value="Chaperone J-domain"/>
    <property type="match status" value="1"/>
</dbReference>
<comment type="cofactor">
    <cofactor evidence="11">
        <name>Zn(2+)</name>
        <dbReference type="ChEBI" id="CHEBI:29105"/>
    </cofactor>
    <text evidence="11">Binds 2 Zn(2+) ions per monomer.</text>
</comment>
<keyword evidence="8 11" id="KW-0143">Chaperone</keyword>
<dbReference type="Gene3D" id="2.60.260.20">
    <property type="entry name" value="Urease metallochaperone UreE, N-terminal domain"/>
    <property type="match status" value="2"/>
</dbReference>
<feature type="binding site" evidence="11">
    <location>
        <position position="206"/>
    </location>
    <ligand>
        <name>Zn(2+)</name>
        <dbReference type="ChEBI" id="CHEBI:29105"/>
        <label>1</label>
    </ligand>
</feature>
<comment type="subunit">
    <text evidence="11">Homodimer.</text>
</comment>
<evidence type="ECO:0000256" key="1">
    <source>
        <dbReference type="ARBA" id="ARBA00022490"/>
    </source>
</evidence>
<feature type="domain" description="J" evidence="13">
    <location>
        <begin position="4"/>
        <end position="68"/>
    </location>
</feature>
<feature type="repeat" description="CXXCXGXG motif" evidence="11">
    <location>
        <begin position="189"/>
        <end position="196"/>
    </location>
</feature>
<evidence type="ECO:0000259" key="13">
    <source>
        <dbReference type="PROSITE" id="PS50076"/>
    </source>
</evidence>
<evidence type="ECO:0000256" key="9">
    <source>
        <dbReference type="ARBA" id="ARBA00061004"/>
    </source>
</evidence>
<keyword evidence="6 11" id="KW-0862">Zinc</keyword>
<dbReference type="PANTHER" id="PTHR43096:SF48">
    <property type="entry name" value="CHAPERONE PROTEIN DNAJ"/>
    <property type="match status" value="1"/>
</dbReference>
<evidence type="ECO:0000256" key="6">
    <source>
        <dbReference type="ARBA" id="ARBA00022833"/>
    </source>
</evidence>
<evidence type="ECO:0000256" key="10">
    <source>
        <dbReference type="ARBA" id="ARBA00067609"/>
    </source>
</evidence>
<comment type="function">
    <text evidence="11">Participates actively in the response to hyperosmotic and heat shock by preventing the aggregation of stress-denatured proteins and by disaggregating proteins, also in an autonomous, DnaK-independent fashion. Unfolded proteins bind initially to DnaJ; upon interaction with the DnaJ-bound protein, DnaK hydrolyzes its bound ATP, resulting in the formation of a stable complex. GrpE releases ADP from DnaK; ATP binding to DnaK triggers the release of the substrate protein, thus completing the reaction cycle. Several rounds of ATP-dependent interactions between DnaJ, DnaK and GrpE are required for fully efficient folding. Also involved, together with DnaK and GrpE, in the DNA replication of plasmids through activation of initiation proteins.</text>
</comment>
<dbReference type="Pfam" id="PF01556">
    <property type="entry name" value="DnaJ_C"/>
    <property type="match status" value="1"/>
</dbReference>
<dbReference type="InterPro" id="IPR036869">
    <property type="entry name" value="J_dom_sf"/>
</dbReference>
<dbReference type="Pfam" id="PF00226">
    <property type="entry name" value="DnaJ"/>
    <property type="match status" value="1"/>
</dbReference>
<feature type="binding site" evidence="11">
    <location>
        <position position="203"/>
    </location>
    <ligand>
        <name>Zn(2+)</name>
        <dbReference type="ChEBI" id="CHEBI:29105"/>
        <label>1</label>
    </ligand>
</feature>
<organism evidence="15 16">
    <name type="scientific">Corynebacterium kroppenstedtii</name>
    <dbReference type="NCBI Taxonomy" id="161879"/>
    <lineage>
        <taxon>Bacteria</taxon>
        <taxon>Bacillati</taxon>
        <taxon>Actinomycetota</taxon>
        <taxon>Actinomycetes</taxon>
        <taxon>Mycobacteriales</taxon>
        <taxon>Corynebacteriaceae</taxon>
        <taxon>Corynebacterium</taxon>
    </lineage>
</organism>
<comment type="domain">
    <text evidence="11">The J domain is necessary and sufficient to stimulate DnaK ATPase activity. Zinc center 1 plays an important role in the autonomous, DnaK-independent chaperone activity of DnaJ. Zinc center 2 is essential for interaction with DnaK and for DnaJ activity.</text>
</comment>
<dbReference type="GO" id="GO:0005524">
    <property type="term" value="F:ATP binding"/>
    <property type="evidence" value="ECO:0007669"/>
    <property type="project" value="InterPro"/>
</dbReference>
<dbReference type="InterPro" id="IPR002939">
    <property type="entry name" value="DnaJ_C"/>
</dbReference>
<dbReference type="NCBIfam" id="NF010871">
    <property type="entry name" value="PRK14278.1"/>
    <property type="match status" value="1"/>
</dbReference>
<dbReference type="GO" id="GO:0008270">
    <property type="term" value="F:zinc ion binding"/>
    <property type="evidence" value="ECO:0007669"/>
    <property type="project" value="UniProtKB-UniRule"/>
</dbReference>
<dbReference type="FunFam" id="2.10.230.10:FF:000002">
    <property type="entry name" value="Molecular chaperone DnaJ"/>
    <property type="match status" value="1"/>
</dbReference>
<dbReference type="CDD" id="cd06257">
    <property type="entry name" value="DnaJ"/>
    <property type="match status" value="1"/>
</dbReference>
<evidence type="ECO:0000256" key="12">
    <source>
        <dbReference type="PROSITE-ProRule" id="PRU00546"/>
    </source>
</evidence>
<dbReference type="InterPro" id="IPR036410">
    <property type="entry name" value="HSP_DnaJ_Cys-rich_dom_sf"/>
</dbReference>
<dbReference type="PROSITE" id="PS50076">
    <property type="entry name" value="DNAJ_2"/>
    <property type="match status" value="1"/>
</dbReference>
<dbReference type="InterPro" id="IPR008971">
    <property type="entry name" value="HSP40/DnaJ_pept-bd"/>
</dbReference>
<comment type="caution">
    <text evidence="15">The sequence shown here is derived from an EMBL/GenBank/DDBJ whole genome shotgun (WGS) entry which is preliminary data.</text>
</comment>
<dbReference type="InterPro" id="IPR012724">
    <property type="entry name" value="DnaJ"/>
</dbReference>